<dbReference type="InterPro" id="IPR035902">
    <property type="entry name" value="Nuc_phospho_transferase"/>
</dbReference>
<evidence type="ECO:0000256" key="17">
    <source>
        <dbReference type="ARBA" id="ARBA00061500"/>
    </source>
</evidence>
<dbReference type="GO" id="GO:0003878">
    <property type="term" value="F:ATP citrate synthase activity"/>
    <property type="evidence" value="ECO:0007669"/>
    <property type="project" value="UniProtKB-EC"/>
</dbReference>
<evidence type="ECO:0000259" key="18">
    <source>
        <dbReference type="Pfam" id="PF00591"/>
    </source>
</evidence>
<dbReference type="Gene3D" id="3.40.50.261">
    <property type="entry name" value="Succinyl-CoA synthetase domains"/>
    <property type="match status" value="1"/>
</dbReference>
<dbReference type="InterPro" id="IPR056749">
    <property type="entry name" value="Citrate_synth_N"/>
</dbReference>
<evidence type="ECO:0000256" key="10">
    <source>
        <dbReference type="ARBA" id="ARBA00022741"/>
    </source>
</evidence>
<dbReference type="HAMAP" id="MF_00211">
    <property type="entry name" value="TrpD"/>
    <property type="match status" value="1"/>
</dbReference>
<evidence type="ECO:0000256" key="14">
    <source>
        <dbReference type="ARBA" id="ARBA00023141"/>
    </source>
</evidence>
<accession>A0A4Y7JGL8</accession>
<dbReference type="Gene3D" id="3.40.1030.10">
    <property type="entry name" value="Nucleoside phosphorylase/phosphoribosyltransferase catalytic domain"/>
    <property type="match status" value="1"/>
</dbReference>
<dbReference type="Proteomes" id="UP000316621">
    <property type="component" value="Chromosome 4"/>
</dbReference>
<dbReference type="FunFam" id="3.40.1030.10:FF:000002">
    <property type="entry name" value="Anthranilate phosphoribosyltransferase"/>
    <property type="match status" value="1"/>
</dbReference>
<evidence type="ECO:0000256" key="16">
    <source>
        <dbReference type="ARBA" id="ARBA00047593"/>
    </source>
</evidence>
<evidence type="ECO:0000256" key="4">
    <source>
        <dbReference type="ARBA" id="ARBA00011412"/>
    </source>
</evidence>
<dbReference type="GO" id="GO:0005524">
    <property type="term" value="F:ATP binding"/>
    <property type="evidence" value="ECO:0007669"/>
    <property type="project" value="UniProtKB-KW"/>
</dbReference>
<dbReference type="SUPFAM" id="SSF52418">
    <property type="entry name" value="Nucleoside phosphorylase/phosphoribosyltransferase catalytic domain"/>
    <property type="match status" value="1"/>
</dbReference>
<dbReference type="SUPFAM" id="SSF56059">
    <property type="entry name" value="Glutathione synthetase ATP-binding domain-like"/>
    <property type="match status" value="1"/>
</dbReference>
<comment type="similarity">
    <text evidence="3">Belongs to the succinate/malate CoA ligase beta subunit family.</text>
</comment>
<keyword evidence="7" id="KW-0028">Amino-acid biosynthesis</keyword>
<proteinExistence type="inferred from homology"/>
<comment type="subunit">
    <text evidence="4">Heterooctamer of 4 alpha and 4 beta chains.</text>
</comment>
<dbReference type="GO" id="GO:0004048">
    <property type="term" value="F:anthranilate phosphoribosyltransferase activity"/>
    <property type="evidence" value="ECO:0007669"/>
    <property type="project" value="InterPro"/>
</dbReference>
<dbReference type="NCBIfam" id="TIGR01245">
    <property type="entry name" value="trpD"/>
    <property type="match status" value="1"/>
</dbReference>
<comment type="catalytic activity">
    <reaction evidence="16">
        <text>oxaloacetate + acetyl-CoA + ADP + phosphate = citrate + ATP + CoA</text>
        <dbReference type="Rhea" id="RHEA:21160"/>
        <dbReference type="ChEBI" id="CHEBI:16452"/>
        <dbReference type="ChEBI" id="CHEBI:16947"/>
        <dbReference type="ChEBI" id="CHEBI:30616"/>
        <dbReference type="ChEBI" id="CHEBI:43474"/>
        <dbReference type="ChEBI" id="CHEBI:57287"/>
        <dbReference type="ChEBI" id="CHEBI:57288"/>
        <dbReference type="ChEBI" id="CHEBI:456216"/>
        <dbReference type="EC" id="2.3.3.8"/>
    </reaction>
</comment>
<feature type="domain" description="ATP-citrate synthase ATP-grasp" evidence="20">
    <location>
        <begin position="25"/>
        <end position="253"/>
    </location>
</feature>
<evidence type="ECO:0000259" key="20">
    <source>
        <dbReference type="Pfam" id="PF24948"/>
    </source>
</evidence>
<keyword evidence="15" id="KW-0012">Acyltransferase</keyword>
<comment type="subcellular location">
    <subcellularLocation>
        <location evidence="1">Cytoplasm</location>
        <location evidence="1">Cytosol</location>
    </subcellularLocation>
</comment>
<comment type="pathway">
    <text evidence="2">Amino-acid biosynthesis; L-tryptophan biosynthesis; L-tryptophan from chorismate: step 2/5.</text>
</comment>
<keyword evidence="22" id="KW-1185">Reference proteome</keyword>
<reference evidence="21 22" key="1">
    <citation type="journal article" date="2018" name="Science">
        <title>The opium poppy genome and morphinan production.</title>
        <authorList>
            <person name="Guo L."/>
            <person name="Winzer T."/>
            <person name="Yang X."/>
            <person name="Li Y."/>
            <person name="Ning Z."/>
            <person name="He Z."/>
            <person name="Teodor R."/>
            <person name="Lu Y."/>
            <person name="Bowser T.A."/>
            <person name="Graham I.A."/>
            <person name="Ye K."/>
        </authorList>
    </citation>
    <scope>NUCLEOTIDE SEQUENCE [LARGE SCALE GENOMIC DNA]</scope>
    <source>
        <strain evidence="22">cv. HN1</strain>
        <tissue evidence="21">Leaves</tissue>
    </source>
</reference>
<keyword evidence="11" id="KW-0822">Tryptophan biosynthesis</keyword>
<sequence length="714" mass="77431">MTERTWAAGEIHFLPNYKILEHEMARKKIREYDSKRLLKEHFKRLAGSELALKSAQVTESTDFNELANKEPWLSSSKLVLKPDMLFGKRGKSGLVALNLDLAQVASFVKERLGKEVEMGGCKGPITTFIVEPFIPHDEEFYLNIVSERLGCSISFSECGGIDIEENWDKVKTVFIPTGTTFSADLCAPLVATLPLEIKEKIEDFIKVVYSIFLDLDFTFLEMNPFALVDGKPYPLDMRGELDDTATFKNFKKWGNLEFPMPFGRVMSPTESFIHGLDEKTSASLKFTVLNPKGRIWTMVAGGGASVIYADTVGDLGYASELGNYAEYSGAPNEQEVLQYARVAIDCATAEPDDKKRALVIGGGIANFTDVAATFSGIIRALREKEEKLKAAKMHIYVRRGGPNYQLGLAKMRSLGEEIGIPLEIVGLARAMIACCKKVEGLDGVVDIVGTGGDGANTVNISTGASILAAAAGAKVAKQGNRSSSSACGSADVLEKLGVIIDLEPEGIKRCVQEAGIGFMMSPIYHPAMKIVGPVRKKLKVRTVFNILGPMLNPARASYAVVGVYKEDLVEKMAKALQRFGMKRALVVHSEGLDEMSPLGPGLVLDVTPERIEKFVFDPLDFGMPRCTLEGLRGGDPELNANALRNILSGEKGHASNAFVLNAAAALLVSGHVSTLGEGVSLARETQESGKAIQTLESWISISKKIKHGATPVAV</sequence>
<keyword evidence="5" id="KW-0963">Cytoplasm</keyword>
<feature type="domain" description="Glycosyl transferase family 3" evidence="18">
    <location>
        <begin position="443"/>
        <end position="691"/>
    </location>
</feature>
<dbReference type="PANTHER" id="PTHR43285:SF2">
    <property type="entry name" value="ANTHRANILATE PHOSPHORIBOSYLTRANSFERASE"/>
    <property type="match status" value="1"/>
</dbReference>
<dbReference type="FunFam" id="3.40.50.261:FF:000008">
    <property type="entry name" value="ATP-citrate synthase alpha chain protein"/>
    <property type="match status" value="1"/>
</dbReference>
<keyword evidence="13" id="KW-0443">Lipid metabolism</keyword>
<dbReference type="InterPro" id="IPR032263">
    <property type="entry name" value="Citrate-bd"/>
</dbReference>
<evidence type="ECO:0000256" key="12">
    <source>
        <dbReference type="ARBA" id="ARBA00022840"/>
    </source>
</evidence>
<evidence type="ECO:0000313" key="21">
    <source>
        <dbReference type="EMBL" id="RZC59192.1"/>
    </source>
</evidence>
<protein>
    <submittedName>
        <fullName evidence="21">Uncharacterized protein</fullName>
    </submittedName>
</protein>
<feature type="domain" description="ATP-citrate synthase citrate-binding" evidence="19">
    <location>
        <begin position="264"/>
        <end position="436"/>
    </location>
</feature>
<keyword evidence="9" id="KW-0808">Transferase</keyword>
<dbReference type="PANTHER" id="PTHR43285">
    <property type="entry name" value="ANTHRANILATE PHOSPHORIBOSYLTRANSFERASE"/>
    <property type="match status" value="1"/>
</dbReference>
<organism evidence="21 22">
    <name type="scientific">Papaver somniferum</name>
    <name type="common">Opium poppy</name>
    <dbReference type="NCBI Taxonomy" id="3469"/>
    <lineage>
        <taxon>Eukaryota</taxon>
        <taxon>Viridiplantae</taxon>
        <taxon>Streptophyta</taxon>
        <taxon>Embryophyta</taxon>
        <taxon>Tracheophyta</taxon>
        <taxon>Spermatophyta</taxon>
        <taxon>Magnoliopsida</taxon>
        <taxon>Ranunculales</taxon>
        <taxon>Papaveraceae</taxon>
        <taxon>Papaveroideae</taxon>
        <taxon>Papaver</taxon>
    </lineage>
</organism>
<evidence type="ECO:0000256" key="9">
    <source>
        <dbReference type="ARBA" id="ARBA00022679"/>
    </source>
</evidence>
<dbReference type="SUPFAM" id="SSF52210">
    <property type="entry name" value="Succinyl-CoA synthetase domains"/>
    <property type="match status" value="1"/>
</dbReference>
<keyword evidence="14" id="KW-0057">Aromatic amino acid biosynthesis</keyword>
<dbReference type="GO" id="GO:0006085">
    <property type="term" value="P:acetyl-CoA biosynthetic process"/>
    <property type="evidence" value="ECO:0007669"/>
    <property type="project" value="UniProtKB-ARBA"/>
</dbReference>
<gene>
    <name evidence="21" type="ORF">C5167_006500</name>
</gene>
<dbReference type="Pfam" id="PF24948">
    <property type="entry name" value="Citrate_synth_N"/>
    <property type="match status" value="1"/>
</dbReference>
<keyword evidence="6" id="KW-0444">Lipid biosynthesis</keyword>
<evidence type="ECO:0000256" key="6">
    <source>
        <dbReference type="ARBA" id="ARBA00022516"/>
    </source>
</evidence>
<name>A0A4Y7JGL8_PAPSO</name>
<dbReference type="InterPro" id="IPR016102">
    <property type="entry name" value="Succinyl-CoA_synth-like"/>
</dbReference>
<evidence type="ECO:0000256" key="3">
    <source>
        <dbReference type="ARBA" id="ARBA00009182"/>
    </source>
</evidence>
<dbReference type="GO" id="GO:0000162">
    <property type="term" value="P:L-tryptophan biosynthetic process"/>
    <property type="evidence" value="ECO:0007669"/>
    <property type="project" value="UniProtKB-KW"/>
</dbReference>
<comment type="similarity">
    <text evidence="17">Belongs to the anthranilate phosphoribosyltransferase family.</text>
</comment>
<dbReference type="EMBL" id="CM010718">
    <property type="protein sequence ID" value="RZC59192.1"/>
    <property type="molecule type" value="Genomic_DNA"/>
</dbReference>
<dbReference type="Pfam" id="PF16114">
    <property type="entry name" value="Citrate_bind"/>
    <property type="match status" value="1"/>
</dbReference>
<evidence type="ECO:0000259" key="19">
    <source>
        <dbReference type="Pfam" id="PF16114"/>
    </source>
</evidence>
<keyword evidence="12" id="KW-0067">ATP-binding</keyword>
<evidence type="ECO:0000256" key="1">
    <source>
        <dbReference type="ARBA" id="ARBA00004514"/>
    </source>
</evidence>
<dbReference type="STRING" id="3469.A0A4Y7JGL8"/>
<evidence type="ECO:0000256" key="2">
    <source>
        <dbReference type="ARBA" id="ARBA00004907"/>
    </source>
</evidence>
<evidence type="ECO:0000256" key="13">
    <source>
        <dbReference type="ARBA" id="ARBA00023098"/>
    </source>
</evidence>
<dbReference type="InterPro" id="IPR005940">
    <property type="entry name" value="Anthranilate_Pribosyl_Tfrase"/>
</dbReference>
<evidence type="ECO:0000256" key="11">
    <source>
        <dbReference type="ARBA" id="ARBA00022822"/>
    </source>
</evidence>
<dbReference type="InterPro" id="IPR000312">
    <property type="entry name" value="Glycosyl_Trfase_fam3"/>
</dbReference>
<evidence type="ECO:0000313" key="22">
    <source>
        <dbReference type="Proteomes" id="UP000316621"/>
    </source>
</evidence>
<evidence type="ECO:0000256" key="15">
    <source>
        <dbReference type="ARBA" id="ARBA00023315"/>
    </source>
</evidence>
<dbReference type="Gramene" id="RZC59192">
    <property type="protein sequence ID" value="RZC59192"/>
    <property type="gene ID" value="C5167_006500"/>
</dbReference>
<keyword evidence="10" id="KW-0547">Nucleotide-binding</keyword>
<evidence type="ECO:0000256" key="7">
    <source>
        <dbReference type="ARBA" id="ARBA00022605"/>
    </source>
</evidence>
<dbReference type="Pfam" id="PF00591">
    <property type="entry name" value="Glycos_transf_3"/>
    <property type="match status" value="1"/>
</dbReference>
<keyword evidence="8" id="KW-0328">Glycosyltransferase</keyword>
<dbReference type="FunFam" id="3.30.470.110:FF:000002">
    <property type="entry name" value="ATP-citrate synthase alpha chain protein"/>
    <property type="match status" value="1"/>
</dbReference>
<evidence type="ECO:0000256" key="5">
    <source>
        <dbReference type="ARBA" id="ARBA00022490"/>
    </source>
</evidence>
<dbReference type="GO" id="GO:0006629">
    <property type="term" value="P:lipid metabolic process"/>
    <property type="evidence" value="ECO:0007669"/>
    <property type="project" value="UniProtKB-KW"/>
</dbReference>
<evidence type="ECO:0000256" key="8">
    <source>
        <dbReference type="ARBA" id="ARBA00022676"/>
    </source>
</evidence>
<dbReference type="Gene3D" id="3.30.470.110">
    <property type="match status" value="1"/>
</dbReference>
<dbReference type="AlphaFoldDB" id="A0A4Y7JGL8"/>
<dbReference type="GO" id="GO:0005829">
    <property type="term" value="C:cytosol"/>
    <property type="evidence" value="ECO:0007669"/>
    <property type="project" value="UniProtKB-SubCell"/>
</dbReference>